<dbReference type="Proteomes" id="UP000005268">
    <property type="component" value="Chromosome"/>
</dbReference>
<dbReference type="EMBL" id="CP003588">
    <property type="protein sequence ID" value="AFK67618.1"/>
    <property type="molecule type" value="Genomic_DNA"/>
</dbReference>
<accession>I3UQ47</accession>
<protein>
    <submittedName>
        <fullName evidence="1">Uncharacterized protein</fullName>
    </submittedName>
</protein>
<dbReference type="KEGG" id="ppi:YSA_01553"/>
<proteinExistence type="predicted"/>
<name>I3UQ47_PSEPU</name>
<organism evidence="1 2">
    <name type="scientific">Pseudomonas putida ND6</name>
    <dbReference type="NCBI Taxonomy" id="231023"/>
    <lineage>
        <taxon>Bacteria</taxon>
        <taxon>Pseudomonadati</taxon>
        <taxon>Pseudomonadota</taxon>
        <taxon>Gammaproteobacteria</taxon>
        <taxon>Pseudomonadales</taxon>
        <taxon>Pseudomonadaceae</taxon>
        <taxon>Pseudomonas</taxon>
    </lineage>
</organism>
<sequence length="40" mass="4755">MEINRCWAGKVRSLWVIGWLLRMGDSPQGFRQVSASRWLY</sequence>
<reference evidence="1 2" key="1">
    <citation type="journal article" date="2012" name="J. Bacteriol.">
        <title>Complete Genome Sequence of the Naphthalene-Degrading Pseudomonas putida Strain ND6.</title>
        <authorList>
            <person name="Li S."/>
            <person name="Zhao H."/>
            <person name="Li Y."/>
            <person name="Niu S."/>
            <person name="Cai B."/>
        </authorList>
    </citation>
    <scope>NUCLEOTIDE SEQUENCE [LARGE SCALE GENOMIC DNA]</scope>
    <source>
        <strain evidence="1 2">ND6</strain>
    </source>
</reference>
<dbReference type="HOGENOM" id="CLU_3295227_0_0_6"/>
<evidence type="ECO:0000313" key="1">
    <source>
        <dbReference type="EMBL" id="AFK67618.1"/>
    </source>
</evidence>
<dbReference type="AlphaFoldDB" id="I3UQ47"/>
<evidence type="ECO:0000313" key="2">
    <source>
        <dbReference type="Proteomes" id="UP000005268"/>
    </source>
</evidence>
<gene>
    <name evidence="1" type="ORF">YSA_01553</name>
</gene>